<dbReference type="EMBL" id="WWHY01000001">
    <property type="protein sequence ID" value="MYR32265.1"/>
    <property type="molecule type" value="Genomic_DNA"/>
</dbReference>
<comment type="caution">
    <text evidence="2">The sequence shown here is derived from an EMBL/GenBank/DDBJ whole genome shotgun (WGS) entry which is preliminary data.</text>
</comment>
<dbReference type="RefSeq" id="WP_014913133.1">
    <property type="nucleotide sequence ID" value="NZ_BAZE01000008.1"/>
</dbReference>
<dbReference type="Proteomes" id="UP000467124">
    <property type="component" value="Unassembled WGS sequence"/>
</dbReference>
<gene>
    <name evidence="2" type="ORF">GTW20_08275</name>
    <name evidence="1" type="ORF">VSQ78_17965</name>
</gene>
<dbReference type="OMA" id="KMRTMEH"/>
<dbReference type="AlphaFoldDB" id="A0A7K2IR48"/>
<protein>
    <recommendedName>
        <fullName evidence="5">Roadblock/LC7 domain-containing protein</fullName>
    </recommendedName>
</protein>
<accession>A0A7K2IR48</accession>
<evidence type="ECO:0000313" key="1">
    <source>
        <dbReference type="EMBL" id="MFB8769598.1"/>
    </source>
</evidence>
<reference evidence="1 4" key="2">
    <citation type="submission" date="2024-01" db="EMBL/GenBank/DDBJ databases">
        <title>Genome mining of biosynthetic gene clusters to explore secondary metabolites of Streptomyces sp.</title>
        <authorList>
            <person name="Baig A."/>
            <person name="Ajitkumar Shintre N."/>
            <person name="Kumar H."/>
            <person name="Anbarasu A."/>
            <person name="Ramaiah S."/>
        </authorList>
    </citation>
    <scope>NUCLEOTIDE SEQUENCE [LARGE SCALE GENOMIC DNA]</scope>
    <source>
        <strain evidence="1 4">A01</strain>
    </source>
</reference>
<organism evidence="2 3">
    <name type="scientific">Nocardiopsis alba</name>
    <dbReference type="NCBI Taxonomy" id="53437"/>
    <lineage>
        <taxon>Bacteria</taxon>
        <taxon>Bacillati</taxon>
        <taxon>Actinomycetota</taxon>
        <taxon>Actinomycetes</taxon>
        <taxon>Streptosporangiales</taxon>
        <taxon>Nocardiopsidaceae</taxon>
        <taxon>Nocardiopsis</taxon>
    </lineage>
</organism>
<evidence type="ECO:0000313" key="4">
    <source>
        <dbReference type="Proteomes" id="UP001585053"/>
    </source>
</evidence>
<evidence type="ECO:0008006" key="5">
    <source>
        <dbReference type="Google" id="ProtNLM"/>
    </source>
</evidence>
<name>A0A7K2IR48_9ACTN</name>
<sequence>MPNIEIGLREMMRIEGAMGAAVVDHDSGLPLGTLTSNDSFDLTAALAANTEVIRAKAGALDESEAAHRIEDMLITLSGQYHVIRPVTAPTKRDLFLYLVLERSGGDLASARERLGEIERTLEV</sequence>
<evidence type="ECO:0000313" key="3">
    <source>
        <dbReference type="Proteomes" id="UP000467124"/>
    </source>
</evidence>
<reference evidence="2 3" key="1">
    <citation type="journal article" date="2019" name="Nat. Commun.">
        <title>The antimicrobial potential of Streptomyces from insect microbiomes.</title>
        <authorList>
            <person name="Chevrette M.G."/>
            <person name="Carlson C.M."/>
            <person name="Ortega H.E."/>
            <person name="Thomas C."/>
            <person name="Ananiev G.E."/>
            <person name="Barns K.J."/>
            <person name="Book A.J."/>
            <person name="Cagnazzo J."/>
            <person name="Carlos C."/>
            <person name="Flanigan W."/>
            <person name="Grubbs K.J."/>
            <person name="Horn H.A."/>
            <person name="Hoffmann F.M."/>
            <person name="Klassen J.L."/>
            <person name="Knack J.J."/>
            <person name="Lewin G.R."/>
            <person name="McDonald B.R."/>
            <person name="Muller L."/>
            <person name="Melo W.G.P."/>
            <person name="Pinto-Tomas A.A."/>
            <person name="Schmitz A."/>
            <person name="Wendt-Pienkowski E."/>
            <person name="Wildman S."/>
            <person name="Zhao M."/>
            <person name="Zhang F."/>
            <person name="Bugni T.S."/>
            <person name="Andes D.R."/>
            <person name="Pupo M.T."/>
            <person name="Currie C.R."/>
        </authorList>
    </citation>
    <scope>NUCLEOTIDE SEQUENCE [LARGE SCALE GENOMIC DNA]</scope>
    <source>
        <strain evidence="2 3">SID5840</strain>
    </source>
</reference>
<dbReference type="GeneID" id="91392640"/>
<dbReference type="Proteomes" id="UP001585053">
    <property type="component" value="Unassembled WGS sequence"/>
</dbReference>
<evidence type="ECO:0000313" key="2">
    <source>
        <dbReference type="EMBL" id="MYR32265.1"/>
    </source>
</evidence>
<proteinExistence type="predicted"/>
<keyword evidence="4" id="KW-1185">Reference proteome</keyword>
<dbReference type="EMBL" id="JAYMRS010000006">
    <property type="protein sequence ID" value="MFB8769598.1"/>
    <property type="molecule type" value="Genomic_DNA"/>
</dbReference>